<dbReference type="EMBL" id="AMRI01000002">
    <property type="protein sequence ID" value="EKE77541.1"/>
    <property type="molecule type" value="Genomic_DNA"/>
</dbReference>
<dbReference type="GO" id="GO:0016787">
    <property type="term" value="F:hydrolase activity"/>
    <property type="evidence" value="ECO:0007669"/>
    <property type="project" value="UniProtKB-KW"/>
</dbReference>
<name>K2J3F3_9GAMM</name>
<keyword evidence="3" id="KW-0378">Hydrolase</keyword>
<evidence type="ECO:0000313" key="4">
    <source>
        <dbReference type="Proteomes" id="UP000006755"/>
    </source>
</evidence>
<keyword evidence="4" id="KW-1185">Reference proteome</keyword>
<dbReference type="Proteomes" id="UP000006755">
    <property type="component" value="Unassembled WGS sequence"/>
</dbReference>
<gene>
    <name evidence="3" type="ORF">B3C1_01980</name>
</gene>
<dbReference type="AlphaFoldDB" id="K2J3F3"/>
<dbReference type="Gene3D" id="3.40.50.1820">
    <property type="entry name" value="alpha/beta hydrolase"/>
    <property type="match status" value="1"/>
</dbReference>
<comment type="caution">
    <text evidence="3">The sequence shown here is derived from an EMBL/GenBank/DDBJ whole genome shotgun (WGS) entry which is preliminary data.</text>
</comment>
<feature type="signal peptide" evidence="1">
    <location>
        <begin position="1"/>
        <end position="18"/>
    </location>
</feature>
<proteinExistence type="predicted"/>
<accession>K2J3F3</accession>
<dbReference type="STRING" id="745411.B3C1_01980"/>
<dbReference type="InterPro" id="IPR000073">
    <property type="entry name" value="AB_hydrolase_1"/>
</dbReference>
<protein>
    <submittedName>
        <fullName evidence="3">Putative lysophospholipase, alpha/beta hydrolase superfamily protein</fullName>
    </submittedName>
</protein>
<dbReference type="Pfam" id="PF12697">
    <property type="entry name" value="Abhydrolase_6"/>
    <property type="match status" value="1"/>
</dbReference>
<dbReference type="SUPFAM" id="SSF53474">
    <property type="entry name" value="alpha/beta-Hydrolases"/>
    <property type="match status" value="1"/>
</dbReference>
<reference evidence="3 4" key="1">
    <citation type="journal article" date="2012" name="J. Bacteriol.">
        <title>Genome Sequence of Gallaecimonas xiamenensis Type Strain 3-C-1.</title>
        <authorList>
            <person name="Lai Q."/>
            <person name="Wang L."/>
            <person name="Wang W."/>
            <person name="Shao Z."/>
        </authorList>
    </citation>
    <scope>NUCLEOTIDE SEQUENCE [LARGE SCALE GENOMIC DNA]</scope>
    <source>
        <strain evidence="3 4">3-C-1</strain>
    </source>
</reference>
<dbReference type="InterPro" id="IPR029058">
    <property type="entry name" value="AB_hydrolase_fold"/>
</dbReference>
<feature type="chain" id="PRO_5003859039" evidence="1">
    <location>
        <begin position="19"/>
        <end position="324"/>
    </location>
</feature>
<evidence type="ECO:0000259" key="2">
    <source>
        <dbReference type="Pfam" id="PF12697"/>
    </source>
</evidence>
<evidence type="ECO:0000256" key="1">
    <source>
        <dbReference type="SAM" id="SignalP"/>
    </source>
</evidence>
<sequence length="324" mass="35582">MKWPLLLLAVLLSGCASYVTELSTQPERQRPSFGDIPASLLGLQVHNHCPAPCIAFMDGQPWAAMDKSPDSFTLTYSLDIEHRATEIRATQSALSGTVILLPGFSSSYMTMMPWSIYFQSRGFHTLLPDLPAQGYTSIEDFSFGVRDADYLAPWFSKHQMPRPWLVVGHSMGAIAATYLAERIHADALVLMTPSSPFKEASQSASAAFSPLLSKLIPQGSLNAGLDDALTKMQISEHQTDLRPLLASWQDPLLLLAAKHDGVIRDDWAPQLKAPALTRWQGNQESHLSILSPSNDMQQLLDQWLATSLHQPMPVPLSPSNAPSP</sequence>
<feature type="domain" description="AB hydrolase-1" evidence="2">
    <location>
        <begin position="98"/>
        <end position="305"/>
    </location>
</feature>
<keyword evidence="1" id="KW-0732">Signal</keyword>
<dbReference type="PROSITE" id="PS51257">
    <property type="entry name" value="PROKAR_LIPOPROTEIN"/>
    <property type="match status" value="1"/>
</dbReference>
<evidence type="ECO:0000313" key="3">
    <source>
        <dbReference type="EMBL" id="EKE77541.1"/>
    </source>
</evidence>
<dbReference type="OrthoDB" id="2086224at2"/>
<dbReference type="eggNOG" id="COG1073">
    <property type="taxonomic scope" value="Bacteria"/>
</dbReference>
<dbReference type="RefSeq" id="WP_008482549.1">
    <property type="nucleotide sequence ID" value="NZ_AMRI01000002.1"/>
</dbReference>
<organism evidence="3 4">
    <name type="scientific">Gallaecimonas xiamenensis 3-C-1</name>
    <dbReference type="NCBI Taxonomy" id="745411"/>
    <lineage>
        <taxon>Bacteria</taxon>
        <taxon>Pseudomonadati</taxon>
        <taxon>Pseudomonadota</taxon>
        <taxon>Gammaproteobacteria</taxon>
        <taxon>Enterobacterales</taxon>
        <taxon>Gallaecimonadaceae</taxon>
        <taxon>Gallaecimonas</taxon>
    </lineage>
</organism>